<dbReference type="KEGG" id="rfs:C1I64_19345"/>
<feature type="transmembrane region" description="Helical" evidence="1">
    <location>
        <begin position="55"/>
        <end position="72"/>
    </location>
</feature>
<sequence length="209" mass="21943">MTRPAVRARPENEPVLISTFMEPPRTRGEWFADAVRVLGAVSIVAAMIGWDLVDVAVLALAAIGLVLPRFLGIRPALDATFGLALLVASWSSVLGLYQAWASWDLVVHFVLNGLVAAVAYIVAARAGVVPTVAGDRGPLAPAIVLCACFGLSMGVVWEWGEWAGHRFVDPSIFVGYEDTLGDLAAGAAGSIAAGALMRFWSAKSRVVGG</sequence>
<protein>
    <recommendedName>
        <fullName evidence="4">DUF2238 domain-containing protein</fullName>
    </recommendedName>
</protein>
<dbReference type="InterPro" id="IPR014509">
    <property type="entry name" value="YjdF-like"/>
</dbReference>
<name>A0A3Q9UZK0_9MICO</name>
<dbReference type="EMBL" id="CP028137">
    <property type="protein sequence ID" value="AZZ53975.1"/>
    <property type="molecule type" value="Genomic_DNA"/>
</dbReference>
<feature type="transmembrane region" description="Helical" evidence="1">
    <location>
        <begin position="106"/>
        <end position="127"/>
    </location>
</feature>
<feature type="transmembrane region" description="Helical" evidence="1">
    <location>
        <begin position="139"/>
        <end position="160"/>
    </location>
</feature>
<reference evidence="2 3" key="1">
    <citation type="submission" date="2018-03" db="EMBL/GenBank/DDBJ databases">
        <title>Bacteriophage NCPPB3778 and a type I-E CRISPR drive the evolution of the US Biological Select Agent, Rathayibacter toxicus.</title>
        <authorList>
            <person name="Davis E.W.II."/>
            <person name="Tabima J.F."/>
            <person name="Weisberg A.J."/>
            <person name="Dantas Lopes L."/>
            <person name="Wiseman M.S."/>
            <person name="Wiseman M.S."/>
            <person name="Pupko T."/>
            <person name="Belcher M.S."/>
            <person name="Sechler A.J."/>
            <person name="Tancos M.A."/>
            <person name="Schroeder B.K."/>
            <person name="Murray T.D."/>
            <person name="Luster D.G."/>
            <person name="Schneider W.L."/>
            <person name="Rogers E."/>
            <person name="Andreote F.D."/>
            <person name="Grunwald N.J."/>
            <person name="Putnam M.L."/>
            <person name="Chang J.H."/>
        </authorList>
    </citation>
    <scope>NUCLEOTIDE SEQUENCE [LARGE SCALE GENOMIC DNA]</scope>
    <source>
        <strain evidence="2 3">DSM 15932</strain>
    </source>
</reference>
<dbReference type="Pfam" id="PF09997">
    <property type="entry name" value="DUF2238"/>
    <property type="match status" value="1"/>
</dbReference>
<organism evidence="2 3">
    <name type="scientific">Rathayibacter festucae DSM 15932</name>
    <dbReference type="NCBI Taxonomy" id="1328866"/>
    <lineage>
        <taxon>Bacteria</taxon>
        <taxon>Bacillati</taxon>
        <taxon>Actinomycetota</taxon>
        <taxon>Actinomycetes</taxon>
        <taxon>Micrococcales</taxon>
        <taxon>Microbacteriaceae</taxon>
        <taxon>Rathayibacter</taxon>
    </lineage>
</organism>
<feature type="transmembrane region" description="Helical" evidence="1">
    <location>
        <begin position="180"/>
        <end position="200"/>
    </location>
</feature>
<evidence type="ECO:0000313" key="2">
    <source>
        <dbReference type="EMBL" id="AZZ53975.1"/>
    </source>
</evidence>
<evidence type="ECO:0000256" key="1">
    <source>
        <dbReference type="SAM" id="Phobius"/>
    </source>
</evidence>
<accession>A0A3Q9UZK0</accession>
<keyword evidence="1" id="KW-0812">Transmembrane</keyword>
<feature type="transmembrane region" description="Helical" evidence="1">
    <location>
        <begin position="79"/>
        <end position="100"/>
    </location>
</feature>
<feature type="transmembrane region" description="Helical" evidence="1">
    <location>
        <begin position="30"/>
        <end position="49"/>
    </location>
</feature>
<keyword evidence="1" id="KW-0472">Membrane</keyword>
<keyword evidence="1" id="KW-1133">Transmembrane helix</keyword>
<evidence type="ECO:0000313" key="3">
    <source>
        <dbReference type="Proteomes" id="UP000285317"/>
    </source>
</evidence>
<evidence type="ECO:0008006" key="4">
    <source>
        <dbReference type="Google" id="ProtNLM"/>
    </source>
</evidence>
<dbReference type="AlphaFoldDB" id="A0A3Q9UZK0"/>
<gene>
    <name evidence="2" type="ORF">C1I64_19345</name>
</gene>
<dbReference type="RefSeq" id="WP_127888337.1">
    <property type="nucleotide sequence ID" value="NZ_CP028137.1"/>
</dbReference>
<proteinExistence type="predicted"/>
<dbReference type="Proteomes" id="UP000285317">
    <property type="component" value="Chromosome"/>
</dbReference>